<dbReference type="EMBL" id="MFAE01000008">
    <property type="protein sequence ID" value="OGD67152.1"/>
    <property type="molecule type" value="Genomic_DNA"/>
</dbReference>
<keyword evidence="1" id="KW-0472">Membrane</keyword>
<dbReference type="InterPro" id="IPR025333">
    <property type="entry name" value="DUF4239"/>
</dbReference>
<feature type="transmembrane region" description="Helical" evidence="1">
    <location>
        <begin position="7"/>
        <end position="28"/>
    </location>
</feature>
<keyword evidence="1" id="KW-0812">Transmembrane</keyword>
<accession>A0A1F5EIB7</accession>
<feature type="transmembrane region" description="Helical" evidence="1">
    <location>
        <begin position="195"/>
        <end position="216"/>
    </location>
</feature>
<organism evidence="2 3">
    <name type="scientific">Candidatus Campbellbacteria bacterium RIFOXYC2_FULL_35_25</name>
    <dbReference type="NCBI Taxonomy" id="1797582"/>
    <lineage>
        <taxon>Bacteria</taxon>
        <taxon>Candidatus Campbelliibacteriota</taxon>
    </lineage>
</organism>
<feature type="transmembrane region" description="Helical" evidence="1">
    <location>
        <begin position="170"/>
        <end position="189"/>
    </location>
</feature>
<dbReference type="Pfam" id="PF14023">
    <property type="entry name" value="Bestrophin-like"/>
    <property type="match status" value="1"/>
</dbReference>
<sequence>MKKEKALFVVPILFLFFLPVYYIAPVYLAELDTIFISITIFLFAILVGFFISRQATRYGQIILKVTDFDGTMSFIYRSIGVFGEKAQGEFAEILRKHYSAIIEHGDWNFYFLQKTITLTDTNALIVKYAEPGSLNPAQNYFVSRAFVGLGEMQKIRKNLIALYQEKIPRFQWVLVIFLTLILITTVSSIPSSGAFLGSIVKAAFSTSIISVVIMLWKLNHLTFYEEMVGRSSAQDVLDIIVGDK</sequence>
<feature type="transmembrane region" description="Helical" evidence="1">
    <location>
        <begin position="34"/>
        <end position="51"/>
    </location>
</feature>
<keyword evidence="1" id="KW-1133">Transmembrane helix</keyword>
<dbReference type="Proteomes" id="UP000179003">
    <property type="component" value="Unassembled WGS sequence"/>
</dbReference>
<evidence type="ECO:0000313" key="3">
    <source>
        <dbReference type="Proteomes" id="UP000179003"/>
    </source>
</evidence>
<evidence type="ECO:0000256" key="1">
    <source>
        <dbReference type="SAM" id="Phobius"/>
    </source>
</evidence>
<name>A0A1F5EIB7_9BACT</name>
<reference evidence="2 3" key="1">
    <citation type="journal article" date="2016" name="Nat. Commun.">
        <title>Thousands of microbial genomes shed light on interconnected biogeochemical processes in an aquifer system.</title>
        <authorList>
            <person name="Anantharaman K."/>
            <person name="Brown C.T."/>
            <person name="Hug L.A."/>
            <person name="Sharon I."/>
            <person name="Castelle C.J."/>
            <person name="Probst A.J."/>
            <person name="Thomas B.C."/>
            <person name="Singh A."/>
            <person name="Wilkins M.J."/>
            <person name="Karaoz U."/>
            <person name="Brodie E.L."/>
            <person name="Williams K.H."/>
            <person name="Hubbard S.S."/>
            <person name="Banfield J.F."/>
        </authorList>
    </citation>
    <scope>NUCLEOTIDE SEQUENCE [LARGE SCALE GENOMIC DNA]</scope>
</reference>
<protein>
    <submittedName>
        <fullName evidence="2">Uncharacterized protein</fullName>
    </submittedName>
</protein>
<evidence type="ECO:0000313" key="2">
    <source>
        <dbReference type="EMBL" id="OGD67152.1"/>
    </source>
</evidence>
<comment type="caution">
    <text evidence="2">The sequence shown here is derived from an EMBL/GenBank/DDBJ whole genome shotgun (WGS) entry which is preliminary data.</text>
</comment>
<gene>
    <name evidence="2" type="ORF">A2442_02020</name>
</gene>
<dbReference type="STRING" id="1797582.A2442_02020"/>
<dbReference type="AlphaFoldDB" id="A0A1F5EIB7"/>
<proteinExistence type="predicted"/>